<feature type="region of interest" description="Disordered" evidence="3">
    <location>
        <begin position="1"/>
        <end position="33"/>
    </location>
</feature>
<dbReference type="PANTHER" id="PTHR43245">
    <property type="entry name" value="BIFUNCTIONAL POLYMYXIN RESISTANCE PROTEIN ARNA"/>
    <property type="match status" value="1"/>
</dbReference>
<evidence type="ECO:0000259" key="5">
    <source>
        <dbReference type="Pfam" id="PF01073"/>
    </source>
</evidence>
<dbReference type="Pfam" id="PF01073">
    <property type="entry name" value="3Beta_HSD"/>
    <property type="match status" value="1"/>
</dbReference>
<evidence type="ECO:0000313" key="7">
    <source>
        <dbReference type="RefSeq" id="XP_015281674.1"/>
    </source>
</evidence>
<proteinExistence type="inferred from homology"/>
<dbReference type="Proteomes" id="UP000694871">
    <property type="component" value="Unplaced"/>
</dbReference>
<comment type="similarity">
    <text evidence="1">Belongs to the 3-beta-HSD family.</text>
</comment>
<reference evidence="7" key="1">
    <citation type="submission" date="2025-08" db="UniProtKB">
        <authorList>
            <consortium name="RefSeq"/>
        </authorList>
    </citation>
    <scope>IDENTIFICATION</scope>
</reference>
<sequence length="428" mass="48379">MESPPPKEKKPPLFSKYDTKRAEQKPDTSQPTLKKVSTKTVITGGAGYFGFTLGRALAKAGTDVILYDIKKPLWPIPQGVVLEQADIRHYNDLYAACEGADCVIHAAAYGMSGIEQLHRREIQSVNVRGTGIVIEVCKRRGVPRLIYTSTVNVVFGGQAILDGDEESVPYFPLAEHVNEYSRTKSIAEQMILAANGSPLAGGGKLSTCALRSPGIYGPEEQRHMPQMALNIERGLFNFKIGSSETFMNWVHVKNLVQAHILAADALTPEKNYIAAGQAYFINDGEKVNLYEWLSPLFEKLGARKPWIRAPVFLVDLSAVLMEFVHMVLRPFVELTPLVSRYEVHHISCTHTFKTDKARKQLGYAPKKYKFADCVEHFMETRPRTRNFFVLKLCVCMLFFVGLLVLSIKYQEVVDFLRERWAQYWEIVW</sequence>
<name>A0ABM1L6T7_GEKJA</name>
<evidence type="ECO:0000256" key="1">
    <source>
        <dbReference type="ARBA" id="ARBA00009219"/>
    </source>
</evidence>
<dbReference type="SUPFAM" id="SSF51735">
    <property type="entry name" value="NAD(P)-binding Rossmann-fold domains"/>
    <property type="match status" value="1"/>
</dbReference>
<dbReference type="Gene3D" id="3.40.50.720">
    <property type="entry name" value="NAD(P)-binding Rossmann-like Domain"/>
    <property type="match status" value="1"/>
</dbReference>
<organism evidence="6 7">
    <name type="scientific">Gekko japonicus</name>
    <name type="common">Schlegel's Japanese gecko</name>
    <dbReference type="NCBI Taxonomy" id="146911"/>
    <lineage>
        <taxon>Eukaryota</taxon>
        <taxon>Metazoa</taxon>
        <taxon>Chordata</taxon>
        <taxon>Craniata</taxon>
        <taxon>Vertebrata</taxon>
        <taxon>Euteleostomi</taxon>
        <taxon>Lepidosauria</taxon>
        <taxon>Squamata</taxon>
        <taxon>Bifurcata</taxon>
        <taxon>Gekkota</taxon>
        <taxon>Gekkonidae</taxon>
        <taxon>Gekkoninae</taxon>
        <taxon>Gekko</taxon>
    </lineage>
</organism>
<feature type="compositionally biased region" description="Basic and acidic residues" evidence="3">
    <location>
        <begin position="1"/>
        <end position="26"/>
    </location>
</feature>
<keyword evidence="4" id="KW-0472">Membrane</keyword>
<keyword evidence="2" id="KW-0560">Oxidoreductase</keyword>
<keyword evidence="4" id="KW-1133">Transmembrane helix</keyword>
<dbReference type="InterPro" id="IPR036291">
    <property type="entry name" value="NAD(P)-bd_dom_sf"/>
</dbReference>
<dbReference type="InterPro" id="IPR050177">
    <property type="entry name" value="Lipid_A_modif_metabolic_enz"/>
</dbReference>
<keyword evidence="4" id="KW-0812">Transmembrane</keyword>
<dbReference type="PANTHER" id="PTHR43245:SF51">
    <property type="entry name" value="SHORT CHAIN DEHYDROGENASE_REDUCTASE FAMILY 42E, MEMBER 2"/>
    <property type="match status" value="1"/>
</dbReference>
<dbReference type="GeneID" id="107123032"/>
<gene>
    <name evidence="7" type="primary">LOC107123032</name>
</gene>
<feature type="transmembrane region" description="Helical" evidence="4">
    <location>
        <begin position="387"/>
        <end position="407"/>
    </location>
</feature>
<evidence type="ECO:0000256" key="4">
    <source>
        <dbReference type="SAM" id="Phobius"/>
    </source>
</evidence>
<evidence type="ECO:0000313" key="6">
    <source>
        <dbReference type="Proteomes" id="UP000694871"/>
    </source>
</evidence>
<dbReference type="RefSeq" id="XP_015281674.1">
    <property type="nucleotide sequence ID" value="XM_015426188.1"/>
</dbReference>
<evidence type="ECO:0000256" key="3">
    <source>
        <dbReference type="SAM" id="MobiDB-lite"/>
    </source>
</evidence>
<evidence type="ECO:0000256" key="2">
    <source>
        <dbReference type="ARBA" id="ARBA00023002"/>
    </source>
</evidence>
<accession>A0ABM1L6T7</accession>
<keyword evidence="6" id="KW-1185">Reference proteome</keyword>
<protein>
    <submittedName>
        <fullName evidence="7">Short-chain dehydrogenase/reductase family 42E member 2</fullName>
    </submittedName>
</protein>
<feature type="domain" description="3-beta hydroxysteroid dehydrogenase/isomerase" evidence="5">
    <location>
        <begin position="41"/>
        <end position="305"/>
    </location>
</feature>
<dbReference type="InterPro" id="IPR002225">
    <property type="entry name" value="3Beta_OHSteriod_DH/Estase"/>
</dbReference>